<feature type="binding site" evidence="9">
    <location>
        <position position="43"/>
    </location>
    <ligand>
        <name>Mg(2+)</name>
        <dbReference type="ChEBI" id="CHEBI:18420"/>
    </ligand>
</feature>
<reference evidence="11" key="1">
    <citation type="journal article" date="2019" name="Int. J. Syst. Evol. Microbiol.">
        <title>The Global Catalogue of Microorganisms (GCM) 10K type strain sequencing project: providing services to taxonomists for standard genome sequencing and annotation.</title>
        <authorList>
            <consortium name="The Broad Institute Genomics Platform"/>
            <consortium name="The Broad Institute Genome Sequencing Center for Infectious Disease"/>
            <person name="Wu L."/>
            <person name="Ma J."/>
        </authorList>
    </citation>
    <scope>NUCLEOTIDE SEQUENCE [LARGE SCALE GENOMIC DNA]</scope>
    <source>
        <strain evidence="11">VKM B-3226</strain>
    </source>
</reference>
<organism evidence="10 11">
    <name type="scientific">Paracoccus simplex</name>
    <dbReference type="NCBI Taxonomy" id="2086346"/>
    <lineage>
        <taxon>Bacteria</taxon>
        <taxon>Pseudomonadati</taxon>
        <taxon>Pseudomonadota</taxon>
        <taxon>Alphaproteobacteria</taxon>
        <taxon>Rhodobacterales</taxon>
        <taxon>Paracoccaceae</taxon>
        <taxon>Paracoccus</taxon>
    </lineage>
</organism>
<evidence type="ECO:0000256" key="8">
    <source>
        <dbReference type="ARBA" id="ARBA00047386"/>
    </source>
</evidence>
<comment type="subcellular location">
    <subcellularLocation>
        <location evidence="9">Cytoplasm</location>
    </subcellularLocation>
</comment>
<dbReference type="PIRSF" id="PIRSF006755">
    <property type="entry name" value="DTB_synth"/>
    <property type="match status" value="1"/>
</dbReference>
<gene>
    <name evidence="9 10" type="primary">bioD</name>
    <name evidence="10" type="ORF">ACFOMP_12670</name>
</gene>
<name>A0ABV7S061_9RHOB</name>
<proteinExistence type="inferred from homology"/>
<dbReference type="PANTHER" id="PTHR43210">
    <property type="entry name" value="DETHIOBIOTIN SYNTHETASE"/>
    <property type="match status" value="1"/>
</dbReference>
<feature type="binding site" evidence="9">
    <location>
        <begin position="12"/>
        <end position="17"/>
    </location>
    <ligand>
        <name>ATP</name>
        <dbReference type="ChEBI" id="CHEBI:30616"/>
    </ligand>
</feature>
<dbReference type="CDD" id="cd03109">
    <property type="entry name" value="DTBS"/>
    <property type="match status" value="1"/>
</dbReference>
<evidence type="ECO:0000256" key="1">
    <source>
        <dbReference type="ARBA" id="ARBA00022490"/>
    </source>
</evidence>
<dbReference type="SUPFAM" id="SSF52540">
    <property type="entry name" value="P-loop containing nucleoside triphosphate hydrolases"/>
    <property type="match status" value="1"/>
</dbReference>
<keyword evidence="6 9" id="KW-0067">ATP-binding</keyword>
<keyword evidence="1 9" id="KW-0963">Cytoplasm</keyword>
<comment type="pathway">
    <text evidence="9">Cofactor biosynthesis; biotin biosynthesis; biotin from 7,8-diaminononanoate: step 1/2.</text>
</comment>
<feature type="binding site" evidence="9">
    <location>
        <position position="16"/>
    </location>
    <ligand>
        <name>Mg(2+)</name>
        <dbReference type="ChEBI" id="CHEBI:18420"/>
    </ligand>
</feature>
<feature type="binding site" evidence="9">
    <location>
        <begin position="180"/>
        <end position="182"/>
    </location>
    <ligand>
        <name>ATP</name>
        <dbReference type="ChEBI" id="CHEBI:30616"/>
    </ligand>
</feature>
<keyword evidence="3 9" id="KW-0479">Metal-binding</keyword>
<feature type="binding site" evidence="9">
    <location>
        <position position="43"/>
    </location>
    <ligand>
        <name>ATP</name>
        <dbReference type="ChEBI" id="CHEBI:30616"/>
    </ligand>
</feature>
<comment type="catalytic activity">
    <reaction evidence="8">
        <text>(7R,8S)-8-amino-7-(carboxyamino)nonanoate + ATP = (4R,5S)-dethiobiotin + ADP + phosphate + H(+)</text>
        <dbReference type="Rhea" id="RHEA:63684"/>
        <dbReference type="ChEBI" id="CHEBI:15378"/>
        <dbReference type="ChEBI" id="CHEBI:30616"/>
        <dbReference type="ChEBI" id="CHEBI:43474"/>
        <dbReference type="ChEBI" id="CHEBI:149470"/>
        <dbReference type="ChEBI" id="CHEBI:149473"/>
        <dbReference type="ChEBI" id="CHEBI:456216"/>
    </reaction>
</comment>
<comment type="similarity">
    <text evidence="9">Belongs to the dethiobiotin synthetase family.</text>
</comment>
<accession>A0ABV7S061</accession>
<dbReference type="Gene3D" id="3.40.50.300">
    <property type="entry name" value="P-loop containing nucleotide triphosphate hydrolases"/>
    <property type="match status" value="1"/>
</dbReference>
<dbReference type="Pfam" id="PF13500">
    <property type="entry name" value="AAA_26"/>
    <property type="match status" value="1"/>
</dbReference>
<dbReference type="HAMAP" id="MF_00336">
    <property type="entry name" value="BioD"/>
    <property type="match status" value="1"/>
</dbReference>
<comment type="catalytic activity">
    <reaction evidence="9">
        <text>(7R,8S)-7,8-diammoniononanoate + CO2 + ATP = (4R,5S)-dethiobiotin + ADP + phosphate + 3 H(+)</text>
        <dbReference type="Rhea" id="RHEA:15805"/>
        <dbReference type="ChEBI" id="CHEBI:15378"/>
        <dbReference type="ChEBI" id="CHEBI:16526"/>
        <dbReference type="ChEBI" id="CHEBI:30616"/>
        <dbReference type="ChEBI" id="CHEBI:43474"/>
        <dbReference type="ChEBI" id="CHEBI:149469"/>
        <dbReference type="ChEBI" id="CHEBI:149473"/>
        <dbReference type="ChEBI" id="CHEBI:456216"/>
        <dbReference type="EC" id="6.3.3.3"/>
    </reaction>
</comment>
<evidence type="ECO:0000313" key="11">
    <source>
        <dbReference type="Proteomes" id="UP001595596"/>
    </source>
</evidence>
<keyword evidence="5 9" id="KW-0093">Biotin biosynthesis</keyword>
<dbReference type="GO" id="GO:0004141">
    <property type="term" value="F:dethiobiotin synthase activity"/>
    <property type="evidence" value="ECO:0007669"/>
    <property type="project" value="UniProtKB-EC"/>
</dbReference>
<feature type="binding site" evidence="9">
    <location>
        <position position="96"/>
    </location>
    <ligand>
        <name>Mg(2+)</name>
        <dbReference type="ChEBI" id="CHEBI:18420"/>
    </ligand>
</feature>
<evidence type="ECO:0000256" key="4">
    <source>
        <dbReference type="ARBA" id="ARBA00022741"/>
    </source>
</evidence>
<evidence type="ECO:0000256" key="7">
    <source>
        <dbReference type="ARBA" id="ARBA00022842"/>
    </source>
</evidence>
<feature type="binding site" evidence="9">
    <location>
        <position position="36"/>
    </location>
    <ligand>
        <name>substrate</name>
    </ligand>
</feature>
<comment type="subunit">
    <text evidence="9">Homodimer.</text>
</comment>
<dbReference type="PANTHER" id="PTHR43210:SF2">
    <property type="entry name" value="ATP-DEPENDENT DETHIOBIOTIN SYNTHETASE BIOD 2"/>
    <property type="match status" value="1"/>
</dbReference>
<dbReference type="Proteomes" id="UP001595596">
    <property type="component" value="Unassembled WGS sequence"/>
</dbReference>
<comment type="function">
    <text evidence="9">Catalyzes a mechanistically unusual reaction, the ATP-dependent insertion of CO2 between the N7 and N8 nitrogen atoms of 7,8-diaminopelargonic acid (DAPA, also called 7,8-diammoniononanoate) to form a ureido ring.</text>
</comment>
<keyword evidence="2 9" id="KW-0436">Ligase</keyword>
<evidence type="ECO:0000256" key="6">
    <source>
        <dbReference type="ARBA" id="ARBA00022840"/>
    </source>
</evidence>
<feature type="binding site" evidence="9">
    <location>
        <begin position="96"/>
        <end position="99"/>
    </location>
    <ligand>
        <name>ATP</name>
        <dbReference type="ChEBI" id="CHEBI:30616"/>
    </ligand>
</feature>
<comment type="caution">
    <text evidence="10">The sequence shown here is derived from an EMBL/GenBank/DDBJ whole genome shotgun (WGS) entry which is preliminary data.</text>
</comment>
<dbReference type="InterPro" id="IPR027417">
    <property type="entry name" value="P-loop_NTPase"/>
</dbReference>
<evidence type="ECO:0000256" key="3">
    <source>
        <dbReference type="ARBA" id="ARBA00022723"/>
    </source>
</evidence>
<evidence type="ECO:0000256" key="9">
    <source>
        <dbReference type="HAMAP-Rule" id="MF_00336"/>
    </source>
</evidence>
<sequence length="206" mass="21475">MSVVVVAGTDTGIGKTVFSAGLTRALGATYWKPVQSGLEEETDSEAVARLSGRPVLPEAYRLRLPASPHLSAEREGVEIDPARLVPPSLDGPLVVEGAGGLMVPLTRRRLYLDVIADWGAPVVLCCRTALGTINHALLSLAALRAAGCRLAGVAFIGEEAEDSRRVICGIGAVNDLGRLPVLEQVTAETLAKAFAGIDTDAIRGAL</sequence>
<evidence type="ECO:0000256" key="2">
    <source>
        <dbReference type="ARBA" id="ARBA00022598"/>
    </source>
</evidence>
<dbReference type="EC" id="6.3.3.3" evidence="9"/>
<comment type="cofactor">
    <cofactor evidence="9">
        <name>Mg(2+)</name>
        <dbReference type="ChEBI" id="CHEBI:18420"/>
    </cofactor>
</comment>
<keyword evidence="11" id="KW-1185">Reference proteome</keyword>
<keyword evidence="4 9" id="KW-0547">Nucleotide-binding</keyword>
<feature type="active site" evidence="9">
    <location>
        <position position="32"/>
    </location>
</feature>
<dbReference type="RefSeq" id="WP_289895836.1">
    <property type="nucleotide sequence ID" value="NZ_JBHRXE010000036.1"/>
</dbReference>
<keyword evidence="7 9" id="KW-0460">Magnesium</keyword>
<comment type="caution">
    <text evidence="9">Lacks conserved residue(s) required for the propagation of feature annotation.</text>
</comment>
<evidence type="ECO:0000256" key="5">
    <source>
        <dbReference type="ARBA" id="ARBA00022756"/>
    </source>
</evidence>
<dbReference type="InterPro" id="IPR004472">
    <property type="entry name" value="DTB_synth_BioD"/>
</dbReference>
<protein>
    <recommendedName>
        <fullName evidence="9">ATP-dependent dethiobiotin synthetase BioD</fullName>
        <ecNumber evidence="9">6.3.3.3</ecNumber>
    </recommendedName>
    <alternativeName>
        <fullName evidence="9">DTB synthetase</fullName>
        <shortName evidence="9">DTBS</shortName>
    </alternativeName>
    <alternativeName>
        <fullName evidence="9">Dethiobiotin synthase</fullName>
    </alternativeName>
</protein>
<dbReference type="EMBL" id="JBHRXE010000036">
    <property type="protein sequence ID" value="MFC3570309.1"/>
    <property type="molecule type" value="Genomic_DNA"/>
</dbReference>
<dbReference type="NCBIfam" id="TIGR00347">
    <property type="entry name" value="bioD"/>
    <property type="match status" value="1"/>
</dbReference>
<evidence type="ECO:0000313" key="10">
    <source>
        <dbReference type="EMBL" id="MFC3570309.1"/>
    </source>
</evidence>